<feature type="transmembrane region" description="Helical" evidence="1">
    <location>
        <begin position="21"/>
        <end position="45"/>
    </location>
</feature>
<sequence>MKGWHIFLHSVQMVLRNLHPALQIGLVPIVLMAILSTVLTSSTGLSLDMLGNEQMMRTAFENGQINIGGLLLFACISVFFTLWIFVNWHRYVLLEEYPTGWIPPLRLDRILTYFGKSLMIGLAMAVMLVPLGLAFLLGPIGALLFVLGAFFVVVTGYRWFLLLPAAAIGDPLSMREAWDKTRGASGAIILMLVLVMMTQVGLDVAIRLIAAVLPIAALVVQWCVALVLMLVNVSLLTTMYGHFIQDRPIN</sequence>
<feature type="transmembrane region" description="Helical" evidence="1">
    <location>
        <begin position="118"/>
        <end position="137"/>
    </location>
</feature>
<evidence type="ECO:0000313" key="2">
    <source>
        <dbReference type="EMBL" id="WZK89237.1"/>
    </source>
</evidence>
<dbReference type="Proteomes" id="UP001623232">
    <property type="component" value="Chromosome"/>
</dbReference>
<feature type="transmembrane region" description="Helical" evidence="1">
    <location>
        <begin position="208"/>
        <end position="231"/>
    </location>
</feature>
<dbReference type="EMBL" id="CP123584">
    <property type="protein sequence ID" value="WZK89237.1"/>
    <property type="molecule type" value="Genomic_DNA"/>
</dbReference>
<feature type="transmembrane region" description="Helical" evidence="1">
    <location>
        <begin position="143"/>
        <end position="163"/>
    </location>
</feature>
<reference evidence="2 3" key="1">
    <citation type="submission" date="2023-04" db="EMBL/GenBank/DDBJ databases">
        <title>Complete genome sequence of Alisedimentitalea scapharcae.</title>
        <authorList>
            <person name="Rong J.-C."/>
            <person name="Yi M.-L."/>
            <person name="Zhao Q."/>
        </authorList>
    </citation>
    <scope>NUCLEOTIDE SEQUENCE [LARGE SCALE GENOMIC DNA]</scope>
    <source>
        <strain evidence="2 3">KCTC 42119</strain>
    </source>
</reference>
<evidence type="ECO:0000313" key="3">
    <source>
        <dbReference type="Proteomes" id="UP001623232"/>
    </source>
</evidence>
<dbReference type="RefSeq" id="WP_406647319.1">
    <property type="nucleotide sequence ID" value="NZ_CP123584.1"/>
</dbReference>
<keyword evidence="1" id="KW-0472">Membrane</keyword>
<protein>
    <recommendedName>
        <fullName evidence="4">Beta-carotene 15,15'-monooxygenase</fullName>
    </recommendedName>
</protein>
<feature type="transmembrane region" description="Helical" evidence="1">
    <location>
        <begin position="184"/>
        <end position="202"/>
    </location>
</feature>
<keyword evidence="1" id="KW-0812">Transmembrane</keyword>
<keyword evidence="3" id="KW-1185">Reference proteome</keyword>
<evidence type="ECO:0008006" key="4">
    <source>
        <dbReference type="Google" id="ProtNLM"/>
    </source>
</evidence>
<accession>A0ABZ2XV90</accession>
<gene>
    <name evidence="2" type="ORF">QEZ52_01410</name>
</gene>
<name>A0ABZ2XV90_9RHOB</name>
<organism evidence="2 3">
    <name type="scientific">Aliisedimentitalea scapharcae</name>
    <dbReference type="NCBI Taxonomy" id="1524259"/>
    <lineage>
        <taxon>Bacteria</taxon>
        <taxon>Pseudomonadati</taxon>
        <taxon>Pseudomonadota</taxon>
        <taxon>Alphaproteobacteria</taxon>
        <taxon>Rhodobacterales</taxon>
        <taxon>Roseobacteraceae</taxon>
        <taxon>Aliisedimentitalea</taxon>
    </lineage>
</organism>
<feature type="transmembrane region" description="Helical" evidence="1">
    <location>
        <begin position="65"/>
        <end position="86"/>
    </location>
</feature>
<evidence type="ECO:0000256" key="1">
    <source>
        <dbReference type="SAM" id="Phobius"/>
    </source>
</evidence>
<keyword evidence="1" id="KW-1133">Transmembrane helix</keyword>
<proteinExistence type="predicted"/>